<comment type="caution">
    <text evidence="1">The sequence shown here is derived from an EMBL/GenBank/DDBJ whole genome shotgun (WGS) entry which is preliminary data.</text>
</comment>
<sequence>MANPEETLDKPKSKKVFLNHIDCFQGKNIGKFLSGCVVGATLDPAGADDRARAASVLTDDMKSNKEIYEIVGTAKDRDKPKPDFAKEIVQYDNQMQLYEYLVECDIIIYDITDDADQIPEAVWIITEMYSDLDKIEKPKVFILISTCMTWSRTAVPETESGDDMFTEDDYRKRKPHPNFKEHIHAEKTVLRLGKMNKAKLSTFVICSGLTYGAEEDRLHHLFKAAWHNAPYLQCFGDGQNFVPTIHIRDLAAIVQNVVDGWSKFHYIIAKDSSHNTLEDIVKAISDNLGSKKIKYISKEEAFFNSGVEV</sequence>
<accession>A0A8S4A5A3</accession>
<dbReference type="OrthoDB" id="10262413at2759"/>
<dbReference type="PANTHER" id="PTHR48079">
    <property type="entry name" value="PROTEIN YEEZ"/>
    <property type="match status" value="1"/>
</dbReference>
<keyword evidence="2" id="KW-1185">Reference proteome</keyword>
<proteinExistence type="predicted"/>
<evidence type="ECO:0000313" key="2">
    <source>
        <dbReference type="Proteomes" id="UP000678393"/>
    </source>
</evidence>
<dbReference type="EMBL" id="CAJHNH020006312">
    <property type="protein sequence ID" value="CAG5133561.1"/>
    <property type="molecule type" value="Genomic_DNA"/>
</dbReference>
<dbReference type="GO" id="GO:0005737">
    <property type="term" value="C:cytoplasm"/>
    <property type="evidence" value="ECO:0007669"/>
    <property type="project" value="TreeGrafter"/>
</dbReference>
<gene>
    <name evidence="1" type="ORF">CUNI_LOCUS19119</name>
</gene>
<dbReference type="Gene3D" id="3.40.50.720">
    <property type="entry name" value="NAD(P)-binding Rossmann-like Domain"/>
    <property type="match status" value="1"/>
</dbReference>
<dbReference type="Proteomes" id="UP000678393">
    <property type="component" value="Unassembled WGS sequence"/>
</dbReference>
<reference evidence="1" key="1">
    <citation type="submission" date="2021-04" db="EMBL/GenBank/DDBJ databases">
        <authorList>
            <consortium name="Molecular Ecology Group"/>
        </authorList>
    </citation>
    <scope>NUCLEOTIDE SEQUENCE</scope>
</reference>
<dbReference type="GO" id="GO:0004029">
    <property type="term" value="F:aldehyde dehydrogenase (NAD+) activity"/>
    <property type="evidence" value="ECO:0007669"/>
    <property type="project" value="TreeGrafter"/>
</dbReference>
<feature type="non-terminal residue" evidence="1">
    <location>
        <position position="309"/>
    </location>
</feature>
<organism evidence="1 2">
    <name type="scientific">Candidula unifasciata</name>
    <dbReference type="NCBI Taxonomy" id="100452"/>
    <lineage>
        <taxon>Eukaryota</taxon>
        <taxon>Metazoa</taxon>
        <taxon>Spiralia</taxon>
        <taxon>Lophotrochozoa</taxon>
        <taxon>Mollusca</taxon>
        <taxon>Gastropoda</taxon>
        <taxon>Heterobranchia</taxon>
        <taxon>Euthyneura</taxon>
        <taxon>Panpulmonata</taxon>
        <taxon>Eupulmonata</taxon>
        <taxon>Stylommatophora</taxon>
        <taxon>Helicina</taxon>
        <taxon>Helicoidea</taxon>
        <taxon>Geomitridae</taxon>
        <taxon>Candidula</taxon>
    </lineage>
</organism>
<dbReference type="PANTHER" id="PTHR48079:SF6">
    <property type="entry name" value="NAD(P)-BINDING DOMAIN-CONTAINING PROTEIN-RELATED"/>
    <property type="match status" value="1"/>
</dbReference>
<evidence type="ECO:0000313" key="1">
    <source>
        <dbReference type="EMBL" id="CAG5133561.1"/>
    </source>
</evidence>
<protein>
    <submittedName>
        <fullName evidence="1">Uncharacterized protein</fullName>
    </submittedName>
</protein>
<name>A0A8S4A5A3_9EUPU</name>
<dbReference type="SUPFAM" id="SSF51735">
    <property type="entry name" value="NAD(P)-binding Rossmann-fold domains"/>
    <property type="match status" value="1"/>
</dbReference>
<feature type="non-terminal residue" evidence="1">
    <location>
        <position position="1"/>
    </location>
</feature>
<dbReference type="InterPro" id="IPR036291">
    <property type="entry name" value="NAD(P)-bd_dom_sf"/>
</dbReference>
<dbReference type="InterPro" id="IPR051783">
    <property type="entry name" value="NAD(P)-dependent_oxidoreduct"/>
</dbReference>
<dbReference type="AlphaFoldDB" id="A0A8S4A5A3"/>